<feature type="compositionally biased region" description="Basic and acidic residues" evidence="1">
    <location>
        <begin position="13"/>
        <end position="24"/>
    </location>
</feature>
<organism evidence="2">
    <name type="scientific">Nakamurella sp. A5-74</name>
    <dbReference type="NCBI Taxonomy" id="3158264"/>
    <lineage>
        <taxon>Bacteria</taxon>
        <taxon>Bacillati</taxon>
        <taxon>Actinomycetota</taxon>
        <taxon>Actinomycetes</taxon>
        <taxon>Nakamurellales</taxon>
        <taxon>Nakamurellaceae</taxon>
        <taxon>Nakamurella</taxon>
    </lineage>
</organism>
<gene>
    <name evidence="2" type="ORF">ABLG96_11405</name>
</gene>
<proteinExistence type="predicted"/>
<evidence type="ECO:0000256" key="1">
    <source>
        <dbReference type="SAM" id="MobiDB-lite"/>
    </source>
</evidence>
<evidence type="ECO:0000313" key="2">
    <source>
        <dbReference type="EMBL" id="XCG61896.1"/>
    </source>
</evidence>
<dbReference type="EMBL" id="CP159218">
    <property type="protein sequence ID" value="XCG61896.1"/>
    <property type="molecule type" value="Genomic_DNA"/>
</dbReference>
<protein>
    <submittedName>
        <fullName evidence="2">Uncharacterized protein</fullName>
    </submittedName>
</protein>
<dbReference type="RefSeq" id="WP_353647512.1">
    <property type="nucleotide sequence ID" value="NZ_CP159218.1"/>
</dbReference>
<sequence length="113" mass="12133">MTEPSSGEPAVEGVDKAPRTAEKTIDRAADRVRGFLTAHTDARATIDHLGRGLARIVLVSGSGDWGDVVVRSMEQARLACERAGIAVTEWDRETAAQVDLSPAYRIRMAGTGR</sequence>
<name>A0AAU8DLU5_9ACTN</name>
<feature type="region of interest" description="Disordered" evidence="1">
    <location>
        <begin position="1"/>
        <end position="24"/>
    </location>
</feature>
<reference evidence="2" key="1">
    <citation type="submission" date="2024-05" db="EMBL/GenBank/DDBJ databases">
        <authorList>
            <person name="Cai S.Y."/>
            <person name="Jin L.M."/>
            <person name="Li H.R."/>
        </authorList>
    </citation>
    <scope>NUCLEOTIDE SEQUENCE</scope>
    <source>
        <strain evidence="2">A5-74</strain>
    </source>
</reference>
<accession>A0AAU8DLU5</accession>
<dbReference type="AlphaFoldDB" id="A0AAU8DLU5"/>